<organism evidence="1 2">
    <name type="scientific">Characodon lateralis</name>
    <dbReference type="NCBI Taxonomy" id="208331"/>
    <lineage>
        <taxon>Eukaryota</taxon>
        <taxon>Metazoa</taxon>
        <taxon>Chordata</taxon>
        <taxon>Craniata</taxon>
        <taxon>Vertebrata</taxon>
        <taxon>Euteleostomi</taxon>
        <taxon>Actinopterygii</taxon>
        <taxon>Neopterygii</taxon>
        <taxon>Teleostei</taxon>
        <taxon>Neoteleostei</taxon>
        <taxon>Acanthomorphata</taxon>
        <taxon>Ovalentaria</taxon>
        <taxon>Atherinomorphae</taxon>
        <taxon>Cyprinodontiformes</taxon>
        <taxon>Goodeidae</taxon>
        <taxon>Characodon</taxon>
    </lineage>
</organism>
<evidence type="ECO:0000313" key="1">
    <source>
        <dbReference type="EMBL" id="MED6273392.1"/>
    </source>
</evidence>
<gene>
    <name evidence="1" type="ORF">CHARACLAT_005857</name>
</gene>
<protein>
    <submittedName>
        <fullName evidence="1">Uncharacterized protein</fullName>
    </submittedName>
</protein>
<reference evidence="1 2" key="1">
    <citation type="submission" date="2021-06" db="EMBL/GenBank/DDBJ databases">
        <authorList>
            <person name="Palmer J.M."/>
        </authorList>
    </citation>
    <scope>NUCLEOTIDE SEQUENCE [LARGE SCALE GENOMIC DNA]</scope>
    <source>
        <strain evidence="1 2">CL_MEX2019</strain>
        <tissue evidence="1">Muscle</tissue>
    </source>
</reference>
<sequence>MLCYGYAVALSIMGKTADLCIIDTLHKQGKPQKIIVVVQSALSKHINGKLSEKKNVLEKCAQAMTAKLKGQFSKFHAVQIHLSKVNFAFHLEIRVPETGGQGETNKI</sequence>
<keyword evidence="2" id="KW-1185">Reference proteome</keyword>
<dbReference type="Proteomes" id="UP001352852">
    <property type="component" value="Unassembled WGS sequence"/>
</dbReference>
<comment type="caution">
    <text evidence="1">The sequence shown here is derived from an EMBL/GenBank/DDBJ whole genome shotgun (WGS) entry which is preliminary data.</text>
</comment>
<accession>A0ABU7DE34</accession>
<proteinExistence type="predicted"/>
<dbReference type="EMBL" id="JAHUTJ010024886">
    <property type="protein sequence ID" value="MED6273392.1"/>
    <property type="molecule type" value="Genomic_DNA"/>
</dbReference>
<evidence type="ECO:0000313" key="2">
    <source>
        <dbReference type="Proteomes" id="UP001352852"/>
    </source>
</evidence>
<name>A0ABU7DE34_9TELE</name>